<dbReference type="InterPro" id="IPR001258">
    <property type="entry name" value="NHL_repeat"/>
</dbReference>
<dbReference type="SUPFAM" id="SSF101898">
    <property type="entry name" value="NHL repeat"/>
    <property type="match status" value="1"/>
</dbReference>
<dbReference type="Proteomes" id="UP000663829">
    <property type="component" value="Unassembled WGS sequence"/>
</dbReference>
<dbReference type="EMBL" id="CAJNOK010004910">
    <property type="protein sequence ID" value="CAF0954024.1"/>
    <property type="molecule type" value="Genomic_DNA"/>
</dbReference>
<organism evidence="6 9">
    <name type="scientific">Didymodactylos carnosus</name>
    <dbReference type="NCBI Taxonomy" id="1234261"/>
    <lineage>
        <taxon>Eukaryota</taxon>
        <taxon>Metazoa</taxon>
        <taxon>Spiralia</taxon>
        <taxon>Gnathifera</taxon>
        <taxon>Rotifera</taxon>
        <taxon>Eurotatoria</taxon>
        <taxon>Bdelloidea</taxon>
        <taxon>Philodinida</taxon>
        <taxon>Philodinidae</taxon>
        <taxon>Didymodactylos</taxon>
    </lineage>
</organism>
<accession>A0A814UJI2</accession>
<proteinExistence type="predicted"/>
<feature type="repeat" description="NHL" evidence="4">
    <location>
        <begin position="354"/>
        <end position="391"/>
    </location>
</feature>
<evidence type="ECO:0008006" key="10">
    <source>
        <dbReference type="Google" id="ProtNLM"/>
    </source>
</evidence>
<dbReference type="PROSITE" id="PS51125">
    <property type="entry name" value="NHL"/>
    <property type="match status" value="3"/>
</dbReference>
<evidence type="ECO:0000313" key="6">
    <source>
        <dbReference type="EMBL" id="CAF1176490.1"/>
    </source>
</evidence>
<dbReference type="Proteomes" id="UP000677228">
    <property type="component" value="Unassembled WGS sequence"/>
</dbReference>
<evidence type="ECO:0000313" key="8">
    <source>
        <dbReference type="EMBL" id="CAF3940514.1"/>
    </source>
</evidence>
<reference evidence="6" key="1">
    <citation type="submission" date="2021-02" db="EMBL/GenBank/DDBJ databases">
        <authorList>
            <person name="Nowell W R."/>
        </authorList>
    </citation>
    <scope>NUCLEOTIDE SEQUENCE</scope>
</reference>
<feature type="repeat" description="NHL" evidence="4">
    <location>
        <begin position="256"/>
        <end position="292"/>
    </location>
</feature>
<gene>
    <name evidence="6" type="ORF">GPM918_LOCUS22466</name>
    <name evidence="5" type="ORF">OVA965_LOCUS12290</name>
    <name evidence="8" type="ORF">SRO942_LOCUS22464</name>
    <name evidence="7" type="ORF">TMI583_LOCUS12293</name>
</gene>
<dbReference type="PANTHER" id="PTHR10680">
    <property type="entry name" value="PEPTIDYL-GLYCINE ALPHA-AMIDATING MONOOXYGENASE"/>
    <property type="match status" value="1"/>
</dbReference>
<dbReference type="OrthoDB" id="654191at2759"/>
<dbReference type="Gene3D" id="2.120.10.30">
    <property type="entry name" value="TolB, C-terminal domain"/>
    <property type="match status" value="2"/>
</dbReference>
<dbReference type="InterPro" id="IPR011042">
    <property type="entry name" value="6-blade_b-propeller_TolB-like"/>
</dbReference>
<dbReference type="CDD" id="cd05819">
    <property type="entry name" value="NHL"/>
    <property type="match status" value="1"/>
</dbReference>
<dbReference type="PANTHER" id="PTHR10680:SF28">
    <property type="entry name" value="SMP-30_GLUCONOLACTONASE_LRE-LIKE REGION DOMAIN-CONTAINING PROTEIN"/>
    <property type="match status" value="1"/>
</dbReference>
<keyword evidence="2" id="KW-0677">Repeat</keyword>
<keyword evidence="3" id="KW-0325">Glycoprotein</keyword>
<evidence type="ECO:0000313" key="5">
    <source>
        <dbReference type="EMBL" id="CAF0954024.1"/>
    </source>
</evidence>
<sequence>MITTSSQRTTTVFNSYTTVIAVDDLTSLHTDLNTTTPTTLTIQSTAVIITTLLSTTTASTLSPSSPLPPLASQTTIATTGTITTTTTTLTTSSASECVSTIWNPYGQTVAGQQNGAGGSYLNQLSSPSDIFLDNNDNSVYVADYDNNRIVKWLANAFSGELLFSHSILPLALSVDRSNQNVFYSDSTTNSIHKWDKTTNLTSIVIRDGHFTKCYGLFINGEYLYVSDRGGQRVLRYTMENLTSALPTVVAGSGEQGVEDNELNFPEGIFVDKDGTVYVADKENNRIQKWTKGAMTGVTVAGGLRPGPGLKELRKPTSVVVDQRGNIFVADAGNSRIVLWAENALEGTLVVGNGHGPAPNQLKYPKGIWLDSQMNLYVSDRDNHRVQRYNNDKSGCSSELYLDVPSPSTAACVRYICKNLKEEYEQSIYAFNRCLMNENALNDKDVKQYQTSIDHAEHSANLRTVHLGNEVVHSSAFIQNLKDQLETMFSNLESKSIDDLSVKVSLDKIKLLSNSFTDIDSKYKKACELLAKKFDDLVDSFRHSVSNHEFNKCAEEITKLSQALSILGDHLKCTDMETKYSLLTKFFLDYLSNSAEKLNPVFKKEKLEDNDITNLNSCACMLESAKSTYTLQHIFL</sequence>
<evidence type="ECO:0000256" key="4">
    <source>
        <dbReference type="PROSITE-ProRule" id="PRU00504"/>
    </source>
</evidence>
<name>A0A814UJI2_9BILA</name>
<evidence type="ECO:0000313" key="9">
    <source>
        <dbReference type="Proteomes" id="UP000663829"/>
    </source>
</evidence>
<dbReference type="GO" id="GO:0005576">
    <property type="term" value="C:extracellular region"/>
    <property type="evidence" value="ECO:0007669"/>
    <property type="project" value="TreeGrafter"/>
</dbReference>
<dbReference type="Proteomes" id="UP000681722">
    <property type="component" value="Unassembled WGS sequence"/>
</dbReference>
<keyword evidence="1" id="KW-0732">Signal</keyword>
<dbReference type="EMBL" id="CAJNOQ010007711">
    <property type="protein sequence ID" value="CAF1176490.1"/>
    <property type="molecule type" value="Genomic_DNA"/>
</dbReference>
<dbReference type="EMBL" id="CAJOBC010007711">
    <property type="protein sequence ID" value="CAF3940514.1"/>
    <property type="molecule type" value="Genomic_DNA"/>
</dbReference>
<keyword evidence="9" id="KW-1185">Reference proteome</keyword>
<evidence type="ECO:0000313" key="7">
    <source>
        <dbReference type="EMBL" id="CAF3727562.1"/>
    </source>
</evidence>
<evidence type="ECO:0000256" key="2">
    <source>
        <dbReference type="ARBA" id="ARBA00022737"/>
    </source>
</evidence>
<protein>
    <recommendedName>
        <fullName evidence="10">NHL repeat-containing protein</fullName>
    </recommendedName>
</protein>
<evidence type="ECO:0000256" key="3">
    <source>
        <dbReference type="ARBA" id="ARBA00023180"/>
    </source>
</evidence>
<dbReference type="Pfam" id="PF01436">
    <property type="entry name" value="NHL"/>
    <property type="match status" value="3"/>
</dbReference>
<comment type="caution">
    <text evidence="6">The sequence shown here is derived from an EMBL/GenBank/DDBJ whole genome shotgun (WGS) entry which is preliminary data.</text>
</comment>
<dbReference type="Proteomes" id="UP000682733">
    <property type="component" value="Unassembled WGS sequence"/>
</dbReference>
<evidence type="ECO:0000256" key="1">
    <source>
        <dbReference type="ARBA" id="ARBA00022729"/>
    </source>
</evidence>
<dbReference type="AlphaFoldDB" id="A0A814UJI2"/>
<dbReference type="EMBL" id="CAJOBA010004914">
    <property type="protein sequence ID" value="CAF3727562.1"/>
    <property type="molecule type" value="Genomic_DNA"/>
</dbReference>
<feature type="repeat" description="NHL" evidence="4">
    <location>
        <begin position="304"/>
        <end position="342"/>
    </location>
</feature>